<comment type="caution">
    <text evidence="1">The sequence shown here is derived from an EMBL/GenBank/DDBJ whole genome shotgun (WGS) entry which is preliminary data.</text>
</comment>
<keyword evidence="1" id="KW-0489">Methyltransferase</keyword>
<name>A0ACC5UQV7_9PSED</name>
<evidence type="ECO:0000313" key="1">
    <source>
        <dbReference type="EMBL" id="MBV4516794.1"/>
    </source>
</evidence>
<proteinExistence type="predicted"/>
<reference evidence="1 2" key="1">
    <citation type="journal article" date="2020" name="Microorganisms">
        <title>Reliable Identification of Environmental Pseudomonas Isolates Using the rpoD Gene.</title>
        <authorList>
            <consortium name="The Broad Institute Genome Sequencing Platform"/>
            <person name="Girard L."/>
            <person name="Lood C."/>
            <person name="Rokni-Zadeh H."/>
            <person name="van Noort V."/>
            <person name="Lavigne R."/>
            <person name="De Mot R."/>
        </authorList>
    </citation>
    <scope>NUCLEOTIDE SEQUENCE [LARGE SCALE GENOMIC DNA]</scope>
    <source>
        <strain evidence="1 2">RW1P2</strain>
    </source>
</reference>
<keyword evidence="1" id="KW-0808">Transferase</keyword>
<dbReference type="Proteomes" id="UP000624243">
    <property type="component" value="Unassembled WGS sequence"/>
</dbReference>
<sequence length="218" mass="24401">MATDERLGYWDSFYGQSSQPMPLSPSQFAAFALGELMTLDAAEAVEGVIEFGCGNGRDSHFFSAHGFDLLALDASAEAIDRCRAGSRHARAHFVQRSATDAREEVERFMNGKKRVAVYARFFLHAIRDEEQNDFLTLLGDLMLPGSLLFLEYRTVADAEQQKEFGNGHYRRYLDHRATLVNIEAAGFSRLYEVEGHGFAKYRAEDARVGRCVAIKTAS</sequence>
<dbReference type="EMBL" id="JABWSB020000010">
    <property type="protein sequence ID" value="MBV4516794.1"/>
    <property type="molecule type" value="Genomic_DNA"/>
</dbReference>
<organism evidence="1 2">
    <name type="scientific">Pseudomonas kurunegalensis</name>
    <dbReference type="NCBI Taxonomy" id="485880"/>
    <lineage>
        <taxon>Bacteria</taxon>
        <taxon>Pseudomonadati</taxon>
        <taxon>Pseudomonadota</taxon>
        <taxon>Gammaproteobacteria</taxon>
        <taxon>Pseudomonadales</taxon>
        <taxon>Pseudomonadaceae</taxon>
        <taxon>Pseudomonas</taxon>
    </lineage>
</organism>
<accession>A0ACC5UQV7</accession>
<evidence type="ECO:0000313" key="2">
    <source>
        <dbReference type="Proteomes" id="UP000624243"/>
    </source>
</evidence>
<gene>
    <name evidence="1" type="ORF">HU758_016580</name>
</gene>
<protein>
    <submittedName>
        <fullName evidence="1">Class I SAM-dependent methyltransferase</fullName>
    </submittedName>
</protein>
<keyword evidence="2" id="KW-1185">Reference proteome</keyword>